<feature type="region of interest" description="Disordered" evidence="5">
    <location>
        <begin position="191"/>
        <end position="225"/>
    </location>
</feature>
<proteinExistence type="inferred from homology"/>
<dbReference type="STRING" id="181874.A0A409WAQ7"/>
<evidence type="ECO:0000256" key="5">
    <source>
        <dbReference type="SAM" id="MobiDB-lite"/>
    </source>
</evidence>
<evidence type="ECO:0000256" key="2">
    <source>
        <dbReference type="ARBA" id="ARBA00010895"/>
    </source>
</evidence>
<dbReference type="InterPro" id="IPR010487">
    <property type="entry name" value="NGRN/Rrg9"/>
</dbReference>
<dbReference type="Proteomes" id="UP000284842">
    <property type="component" value="Unassembled WGS sequence"/>
</dbReference>
<organism evidence="6 7">
    <name type="scientific">Panaeolus cyanescens</name>
    <dbReference type="NCBI Taxonomy" id="181874"/>
    <lineage>
        <taxon>Eukaryota</taxon>
        <taxon>Fungi</taxon>
        <taxon>Dikarya</taxon>
        <taxon>Basidiomycota</taxon>
        <taxon>Agaricomycotina</taxon>
        <taxon>Agaricomycetes</taxon>
        <taxon>Agaricomycetidae</taxon>
        <taxon>Agaricales</taxon>
        <taxon>Agaricineae</taxon>
        <taxon>Galeropsidaceae</taxon>
        <taxon>Panaeolus</taxon>
    </lineage>
</organism>
<feature type="region of interest" description="Disordered" evidence="5">
    <location>
        <begin position="32"/>
        <end position="104"/>
    </location>
</feature>
<dbReference type="PANTHER" id="PTHR13475:SF3">
    <property type="entry name" value="NEUGRIN"/>
    <property type="match status" value="1"/>
</dbReference>
<name>A0A409WAQ7_9AGAR</name>
<dbReference type="Pfam" id="PF06413">
    <property type="entry name" value="Neugrin"/>
    <property type="match status" value="1"/>
</dbReference>
<dbReference type="EMBL" id="NHTK01005658">
    <property type="protein sequence ID" value="PPQ75595.1"/>
    <property type="molecule type" value="Genomic_DNA"/>
</dbReference>
<protein>
    <recommendedName>
        <fullName evidence="3">Required for respiratory growth protein 9, mitochondrial</fullName>
    </recommendedName>
</protein>
<comment type="similarity">
    <text evidence="2">Belongs to the RRG9 family.</text>
</comment>
<evidence type="ECO:0000256" key="1">
    <source>
        <dbReference type="ARBA" id="ARBA00003548"/>
    </source>
</evidence>
<comment type="function">
    <text evidence="1">Required for respiratory activity and maintenance and expression of the mitochondrial genome.</text>
</comment>
<dbReference type="AlphaFoldDB" id="A0A409WAQ7"/>
<reference evidence="6 7" key="1">
    <citation type="journal article" date="2018" name="Evol. Lett.">
        <title>Horizontal gene cluster transfer increased hallucinogenic mushroom diversity.</title>
        <authorList>
            <person name="Reynolds H.T."/>
            <person name="Vijayakumar V."/>
            <person name="Gluck-Thaler E."/>
            <person name="Korotkin H.B."/>
            <person name="Matheny P.B."/>
            <person name="Slot J.C."/>
        </authorList>
    </citation>
    <scope>NUCLEOTIDE SEQUENCE [LARGE SCALE GENOMIC DNA]</scope>
    <source>
        <strain evidence="6 7">2629</strain>
    </source>
</reference>
<dbReference type="GO" id="GO:0005634">
    <property type="term" value="C:nucleus"/>
    <property type="evidence" value="ECO:0007669"/>
    <property type="project" value="TreeGrafter"/>
</dbReference>
<evidence type="ECO:0000313" key="7">
    <source>
        <dbReference type="Proteomes" id="UP000284842"/>
    </source>
</evidence>
<sequence length="225" mass="25901">MASFLRSISSNSRSSLSSFRFYSAVSANATQKWSLQGVPKPRSILDDDDSPVDLSEDNDAVDGRYRDGLPAHDRRPSGKPTPHEYKAHRETIKKEFPSGWAPPRKLSREAMDAVRQLNSMDPEKFSTPMLADKFKISPEAVRRILKSKWEPSAERRTAMAVKERKQRQLVTLERKKKEELEQRELLELKRFSRPLKRDRHSAATDVDPNDSQPRGVNRQDRLSFV</sequence>
<dbReference type="OrthoDB" id="5578174at2759"/>
<dbReference type="InParanoid" id="A0A409WAQ7"/>
<gene>
    <name evidence="6" type="ORF">CVT24_010901</name>
</gene>
<evidence type="ECO:0000256" key="3">
    <source>
        <dbReference type="ARBA" id="ARBA00013566"/>
    </source>
</evidence>
<feature type="compositionally biased region" description="Acidic residues" evidence="5">
    <location>
        <begin position="46"/>
        <end position="60"/>
    </location>
</feature>
<feature type="compositionally biased region" description="Basic and acidic residues" evidence="5">
    <location>
        <begin position="61"/>
        <end position="96"/>
    </location>
</feature>
<evidence type="ECO:0000256" key="4">
    <source>
        <dbReference type="SAM" id="Coils"/>
    </source>
</evidence>
<accession>A0A409WAQ7</accession>
<keyword evidence="4" id="KW-0175">Coiled coil</keyword>
<keyword evidence="7" id="KW-1185">Reference proteome</keyword>
<evidence type="ECO:0000313" key="6">
    <source>
        <dbReference type="EMBL" id="PPQ75595.1"/>
    </source>
</evidence>
<feature type="coiled-coil region" evidence="4">
    <location>
        <begin position="162"/>
        <end position="189"/>
    </location>
</feature>
<dbReference type="PANTHER" id="PTHR13475">
    <property type="entry name" value="NEUGRIN"/>
    <property type="match status" value="1"/>
</dbReference>
<comment type="caution">
    <text evidence="6">The sequence shown here is derived from an EMBL/GenBank/DDBJ whole genome shotgun (WGS) entry which is preliminary data.</text>
</comment>